<dbReference type="InterPro" id="IPR016032">
    <property type="entry name" value="Sig_transdc_resp-reg_C-effctor"/>
</dbReference>
<dbReference type="Gene3D" id="3.40.50.1820">
    <property type="entry name" value="alpha/beta hydrolase"/>
    <property type="match status" value="1"/>
</dbReference>
<dbReference type="GO" id="GO:0006355">
    <property type="term" value="P:regulation of DNA-templated transcription"/>
    <property type="evidence" value="ECO:0007669"/>
    <property type="project" value="InterPro"/>
</dbReference>
<gene>
    <name evidence="2" type="ORF">GRI35_05590</name>
</gene>
<dbReference type="Proteomes" id="UP000460290">
    <property type="component" value="Unassembled WGS sequence"/>
</dbReference>
<dbReference type="SMART" id="SM00421">
    <property type="entry name" value="HTH_LUXR"/>
    <property type="match status" value="1"/>
</dbReference>
<dbReference type="InterPro" id="IPR029058">
    <property type="entry name" value="AB_hydrolase_fold"/>
</dbReference>
<dbReference type="SUPFAM" id="SSF46894">
    <property type="entry name" value="C-terminal effector domain of the bipartite response regulators"/>
    <property type="match status" value="1"/>
</dbReference>
<dbReference type="InterPro" id="IPR036388">
    <property type="entry name" value="WH-like_DNA-bd_sf"/>
</dbReference>
<evidence type="ECO:0000259" key="1">
    <source>
        <dbReference type="SMART" id="SM00421"/>
    </source>
</evidence>
<dbReference type="AlphaFoldDB" id="A0A844Z6G2"/>
<sequence>MSDESTDKLIRDAYGVVAKPDRLLQLLSLLQAEPVDQPERMEQMQGHFDRIVDLLDEIDPNIGDDFKGLASAGTDDRQKTGGAAKPQIILGIDLRIVSIDETFAAEWAAGISDRIPVWVWELDPASAKKLSWALRNGETHQPLLLRLRADRDDDNGILFVATLREAPEPLAELRAIRLRWDERSGAAFTNVLRLTETESQLARYIVDGLSIRQFAQSRDRSIGTARNQLKTLLRKLGIGSQLDLVSLYGGFHASFMAAQFSTDTADGTDNSHVFRASDGGMLPYEIHGKRDGIPLLYLHATADGALLTPRQSFAARANGFRVIAPWLPFYAGSQVPNMGLATLEDYAARVFELLDSLGVDRCPVITVRVSAPYGFAFVKKAPERFDGLVTAGAILPAISADDFAHLAFGYRAPMRLARIAPGFVKLYFAAAAAMIRKGDGAGFFKSLYGHSPADLATFDDPEVIETMRRSMQRTFQDGYNAPFQQTLLSASDWSSYCKNLARPVVMVCGEEDGLAPAEQQRAFCEKYGFELIGPLENVGSLAMHQVPRLIFDTALKLHINRS</sequence>
<accession>A0A844Z6G2</accession>
<organism evidence="2 3">
    <name type="scientific">Pontixanthobacter aestiaquae</name>
    <dbReference type="NCBI Taxonomy" id="1509367"/>
    <lineage>
        <taxon>Bacteria</taxon>
        <taxon>Pseudomonadati</taxon>
        <taxon>Pseudomonadota</taxon>
        <taxon>Alphaproteobacteria</taxon>
        <taxon>Sphingomonadales</taxon>
        <taxon>Erythrobacteraceae</taxon>
        <taxon>Pontixanthobacter</taxon>
    </lineage>
</organism>
<reference evidence="2 3" key="1">
    <citation type="submission" date="2019-12" db="EMBL/GenBank/DDBJ databases">
        <title>Genomic-based taxomic classification of the family Erythrobacteraceae.</title>
        <authorList>
            <person name="Xu L."/>
        </authorList>
    </citation>
    <scope>NUCLEOTIDE SEQUENCE [LARGE SCALE GENOMIC DNA]</scope>
    <source>
        <strain evidence="2 3">KCTC 42006</strain>
    </source>
</reference>
<dbReference type="Gene3D" id="1.10.10.10">
    <property type="entry name" value="Winged helix-like DNA-binding domain superfamily/Winged helix DNA-binding domain"/>
    <property type="match status" value="1"/>
</dbReference>
<proteinExistence type="predicted"/>
<feature type="domain" description="HTH luxR-type" evidence="1">
    <location>
        <begin position="191"/>
        <end position="248"/>
    </location>
</feature>
<name>A0A844Z6G2_9SPHN</name>
<evidence type="ECO:0000313" key="2">
    <source>
        <dbReference type="EMBL" id="MXO82836.1"/>
    </source>
</evidence>
<dbReference type="OrthoDB" id="8107794at2"/>
<dbReference type="SUPFAM" id="SSF53474">
    <property type="entry name" value="alpha/beta-Hydrolases"/>
    <property type="match status" value="1"/>
</dbReference>
<dbReference type="GO" id="GO:0003677">
    <property type="term" value="F:DNA binding"/>
    <property type="evidence" value="ECO:0007669"/>
    <property type="project" value="InterPro"/>
</dbReference>
<dbReference type="EMBL" id="WTYZ01000001">
    <property type="protein sequence ID" value="MXO82836.1"/>
    <property type="molecule type" value="Genomic_DNA"/>
</dbReference>
<keyword evidence="3" id="KW-1185">Reference proteome</keyword>
<comment type="caution">
    <text evidence="2">The sequence shown here is derived from an EMBL/GenBank/DDBJ whole genome shotgun (WGS) entry which is preliminary data.</text>
</comment>
<protein>
    <recommendedName>
        <fullName evidence="1">HTH luxR-type domain-containing protein</fullName>
    </recommendedName>
</protein>
<dbReference type="InterPro" id="IPR000792">
    <property type="entry name" value="Tscrpt_reg_LuxR_C"/>
</dbReference>
<evidence type="ECO:0000313" key="3">
    <source>
        <dbReference type="Proteomes" id="UP000460290"/>
    </source>
</evidence>
<dbReference type="RefSeq" id="WP_160613243.1">
    <property type="nucleotide sequence ID" value="NZ_JAUFQM010000001.1"/>
</dbReference>